<keyword evidence="10" id="KW-0998">Cell outer membrane</keyword>
<dbReference type="PANTHER" id="PTHR34501:SF9">
    <property type="entry name" value="MAJOR OUTER MEMBRANE PROTEIN P.IA"/>
    <property type="match status" value="1"/>
</dbReference>
<dbReference type="Gene3D" id="2.40.160.10">
    <property type="entry name" value="Porin"/>
    <property type="match status" value="1"/>
</dbReference>
<feature type="domain" description="Porin" evidence="12">
    <location>
        <begin position="14"/>
        <end position="307"/>
    </location>
</feature>
<comment type="subunit">
    <text evidence="2">Homotrimer.</text>
</comment>
<evidence type="ECO:0000256" key="4">
    <source>
        <dbReference type="ARBA" id="ARBA00022452"/>
    </source>
</evidence>
<keyword evidence="3" id="KW-0813">Transport</keyword>
<evidence type="ECO:0000256" key="3">
    <source>
        <dbReference type="ARBA" id="ARBA00022448"/>
    </source>
</evidence>
<evidence type="ECO:0000313" key="13">
    <source>
        <dbReference type="EMBL" id="KGH28025.1"/>
    </source>
</evidence>
<dbReference type="AlphaFoldDB" id="A0A096GS95"/>
<feature type="signal peptide" evidence="11">
    <location>
        <begin position="1"/>
        <end position="26"/>
    </location>
</feature>
<evidence type="ECO:0000256" key="2">
    <source>
        <dbReference type="ARBA" id="ARBA00011233"/>
    </source>
</evidence>
<dbReference type="RefSeq" id="WP_052084885.1">
    <property type="nucleotide sequence ID" value="NZ_AWOR01000053.1"/>
</dbReference>
<proteinExistence type="predicted"/>
<protein>
    <submittedName>
        <fullName evidence="13">Membrane protein</fullName>
    </submittedName>
</protein>
<evidence type="ECO:0000256" key="5">
    <source>
        <dbReference type="ARBA" id="ARBA00022692"/>
    </source>
</evidence>
<dbReference type="InterPro" id="IPR002299">
    <property type="entry name" value="Porin_Neis"/>
</dbReference>
<keyword evidence="7" id="KW-0406">Ion transport</keyword>
<keyword evidence="4" id="KW-1134">Transmembrane beta strand</keyword>
<dbReference type="Pfam" id="PF13609">
    <property type="entry name" value="Porin_4"/>
    <property type="match status" value="1"/>
</dbReference>
<name>A0A096GS95_COMTE</name>
<evidence type="ECO:0000256" key="11">
    <source>
        <dbReference type="SAM" id="SignalP"/>
    </source>
</evidence>
<evidence type="ECO:0000313" key="14">
    <source>
        <dbReference type="Proteomes" id="UP000029553"/>
    </source>
</evidence>
<evidence type="ECO:0000256" key="10">
    <source>
        <dbReference type="ARBA" id="ARBA00023237"/>
    </source>
</evidence>
<keyword evidence="5" id="KW-0812">Transmembrane</keyword>
<dbReference type="PRINTS" id="PR00184">
    <property type="entry name" value="NEISSPPORIN"/>
</dbReference>
<reference evidence="13 14" key="1">
    <citation type="submission" date="2013-09" db="EMBL/GenBank/DDBJ databases">
        <title>High correlation between genotypes and phenotypes of environmental bacteria Comamonas testosteroni strains.</title>
        <authorList>
            <person name="Liu L."/>
            <person name="Zhu W."/>
            <person name="Xia X."/>
            <person name="Xu B."/>
            <person name="Luo M."/>
            <person name="Wang G."/>
        </authorList>
    </citation>
    <scope>NUCLEOTIDE SEQUENCE [LARGE SCALE GENOMIC DNA]</scope>
    <source>
        <strain evidence="13 14">JL40</strain>
    </source>
</reference>
<keyword evidence="6 11" id="KW-0732">Signal</keyword>
<comment type="subcellular location">
    <subcellularLocation>
        <location evidence="1">Cell outer membrane</location>
        <topology evidence="1">Multi-pass membrane protein</topology>
    </subcellularLocation>
</comment>
<organism evidence="13 14">
    <name type="scientific">Comamonas testosteroni</name>
    <name type="common">Pseudomonas testosteroni</name>
    <dbReference type="NCBI Taxonomy" id="285"/>
    <lineage>
        <taxon>Bacteria</taxon>
        <taxon>Pseudomonadati</taxon>
        <taxon>Pseudomonadota</taxon>
        <taxon>Betaproteobacteria</taxon>
        <taxon>Burkholderiales</taxon>
        <taxon>Comamonadaceae</taxon>
        <taxon>Comamonas</taxon>
    </lineage>
</organism>
<dbReference type="InterPro" id="IPR023614">
    <property type="entry name" value="Porin_dom_sf"/>
</dbReference>
<keyword evidence="8" id="KW-0626">Porin</keyword>
<evidence type="ECO:0000256" key="1">
    <source>
        <dbReference type="ARBA" id="ARBA00004571"/>
    </source>
</evidence>
<evidence type="ECO:0000256" key="8">
    <source>
        <dbReference type="ARBA" id="ARBA00023114"/>
    </source>
</evidence>
<dbReference type="InterPro" id="IPR033900">
    <property type="entry name" value="Gram_neg_porin_domain"/>
</dbReference>
<dbReference type="GO" id="GO:0046930">
    <property type="term" value="C:pore complex"/>
    <property type="evidence" value="ECO:0007669"/>
    <property type="project" value="UniProtKB-KW"/>
</dbReference>
<dbReference type="InterPro" id="IPR050298">
    <property type="entry name" value="Gram-neg_bact_OMP"/>
</dbReference>
<dbReference type="SUPFAM" id="SSF56935">
    <property type="entry name" value="Porins"/>
    <property type="match status" value="1"/>
</dbReference>
<comment type="caution">
    <text evidence="13">The sequence shown here is derived from an EMBL/GenBank/DDBJ whole genome shotgun (WGS) entry which is preliminary data.</text>
</comment>
<evidence type="ECO:0000256" key="7">
    <source>
        <dbReference type="ARBA" id="ARBA00023065"/>
    </source>
</evidence>
<dbReference type="PANTHER" id="PTHR34501">
    <property type="entry name" value="PROTEIN YDDL-RELATED"/>
    <property type="match status" value="1"/>
</dbReference>
<keyword evidence="9" id="KW-0472">Membrane</keyword>
<dbReference type="GO" id="GO:0015288">
    <property type="term" value="F:porin activity"/>
    <property type="evidence" value="ECO:0007669"/>
    <property type="project" value="UniProtKB-KW"/>
</dbReference>
<dbReference type="EMBL" id="AWOR01000053">
    <property type="protein sequence ID" value="KGH28025.1"/>
    <property type="molecule type" value="Genomic_DNA"/>
</dbReference>
<evidence type="ECO:0000256" key="9">
    <source>
        <dbReference type="ARBA" id="ARBA00023136"/>
    </source>
</evidence>
<evidence type="ECO:0000259" key="12">
    <source>
        <dbReference type="Pfam" id="PF13609"/>
    </source>
</evidence>
<evidence type="ECO:0000256" key="6">
    <source>
        <dbReference type="ARBA" id="ARBA00022729"/>
    </source>
</evidence>
<dbReference type="CDD" id="cd00342">
    <property type="entry name" value="gram_neg_porins"/>
    <property type="match status" value="1"/>
</dbReference>
<feature type="chain" id="PRO_5001918319" evidence="11">
    <location>
        <begin position="27"/>
        <end position="323"/>
    </location>
</feature>
<accession>A0A096GS95</accession>
<sequence length="323" mass="35038">MKHTIHPLTICTVIAVGSMHAGIAQAQNSVTLYGLIDASVRYEHTNKDNVTSVVDGADAGWGGSRWGFLGSEDLGGGLKAIMNLEGGFNIDTGMLRGGKAFGRTAMIGLAGQYGEITLGRQYNALYYTGAWHSDPTYVSSWSPSVVHQLDFAWDNAIAYTGRFGNYIARATFAPGEQNGSSGNRQAASLLYNGHPFGLAVGYGSSKNNNWSTANIGAYYEIGKLTVQATYYRTRNDPYSGAHQITTQGLGGFYQLTPEIELTAGFWHTKNDLNSGAQHVRKGLIAARYSLSKRTRLYAEADHSRSDGEIRRKTGVQMGIRHSF</sequence>
<dbReference type="GO" id="GO:0006811">
    <property type="term" value="P:monoatomic ion transport"/>
    <property type="evidence" value="ECO:0007669"/>
    <property type="project" value="UniProtKB-KW"/>
</dbReference>
<dbReference type="GO" id="GO:0009279">
    <property type="term" value="C:cell outer membrane"/>
    <property type="evidence" value="ECO:0007669"/>
    <property type="project" value="UniProtKB-SubCell"/>
</dbReference>
<dbReference type="Proteomes" id="UP000029553">
    <property type="component" value="Unassembled WGS sequence"/>
</dbReference>
<gene>
    <name evidence="13" type="ORF">P353_16665</name>
</gene>